<evidence type="ECO:0000256" key="1">
    <source>
        <dbReference type="ARBA" id="ARBA00001913"/>
    </source>
</evidence>
<dbReference type="InterPro" id="IPR029486">
    <property type="entry name" value="GH97_N"/>
</dbReference>
<dbReference type="InterPro" id="IPR013785">
    <property type="entry name" value="Aldolase_TIM"/>
</dbReference>
<keyword evidence="9" id="KW-1185">Reference proteome</keyword>
<accession>A0A1G8W8G4</accession>
<dbReference type="InterPro" id="IPR014718">
    <property type="entry name" value="GH-type_carb-bd"/>
</dbReference>
<dbReference type="InterPro" id="IPR019563">
    <property type="entry name" value="GH97_catalytic"/>
</dbReference>
<dbReference type="Proteomes" id="UP000199580">
    <property type="component" value="Unassembled WGS sequence"/>
</dbReference>
<reference evidence="8 9" key="1">
    <citation type="submission" date="2016-10" db="EMBL/GenBank/DDBJ databases">
        <authorList>
            <person name="de Groot N.N."/>
        </authorList>
    </citation>
    <scope>NUCLEOTIDE SEQUENCE [LARGE SCALE GENOMIC DNA]</scope>
    <source>
        <strain evidence="8 9">CGMCC 1.10076</strain>
    </source>
</reference>
<keyword evidence="4" id="KW-0732">Signal</keyword>
<dbReference type="STRING" id="1128970.SAMN04487935_1699"/>
<dbReference type="PANTHER" id="PTHR35803">
    <property type="entry name" value="GLUCAN 1,4-ALPHA-GLUCOSIDASE SUSB-RELATED"/>
    <property type="match status" value="1"/>
</dbReference>
<dbReference type="Pfam" id="PF14509">
    <property type="entry name" value="GH97_C"/>
    <property type="match status" value="1"/>
</dbReference>
<dbReference type="GO" id="GO:0030246">
    <property type="term" value="F:carbohydrate binding"/>
    <property type="evidence" value="ECO:0007669"/>
    <property type="project" value="InterPro"/>
</dbReference>
<dbReference type="Pfam" id="PF14508">
    <property type="entry name" value="GH97_N"/>
    <property type="match status" value="1"/>
</dbReference>
<dbReference type="OrthoDB" id="57532at2"/>
<dbReference type="SUPFAM" id="SSF51445">
    <property type="entry name" value="(Trans)glycosidases"/>
    <property type="match status" value="1"/>
</dbReference>
<name>A0A1G8W8G4_9FLAO</name>
<sequence>MKKSLLMLCFFLIGITNAQNIQSPSKNIRVDFNLNADGTPQYAVSYKNKLVVLESKLGIKLKEGGDLVSGLTIDNVKNTSFNESWKPVLGEQSSIQNHYNELTVSLSQKATQRKINIIFRVFDEGVAFRYDFPKQPKLNYFIITDEITQFNLAGNHKTFWIPGDFDSQEYVFNETRLSEIDNDKLNLNNGIALKTIGGKTVVQSPLMMKSDDKIYLNIFEAAVVNYPVMHLNVNTKNFELTSFLVSNAIGDKAYLQAPCVSPWRTIMVSDDARDIVSSKMILNLNEPSKLDDTSWIKPMKYVGIWWEMHVGESTWDYAGSQNASNVLDQSLKPTGKHGATTENTKRYIDFAAKNGFDGVLVEGWNTGWEDWAGNWKEEVFDFVTPYPDFDIKAISEYAKSKNVKMIMHHETSGSVANYERHMDRAFENMVKYGYPAVKSGYVGRIIPRGEFHDGQTMVNHFNYAARRAADYKLMLNSHESSRPTGYSRTYPNYIAAEAARGNEFNAWSTGNPPDHETILPFTRLLGGPMDYTPGIFEIKMNHYDPKKTEQVHTTLAKQLALYVTMYSPLQMAADLPENYEKYPDAFQFIKDVAVDWDESKYLEAEPGDYLTVVRKAKNSGKWFLGAITDENARNSEIKLDFLPKGKKYKAIIYEDAKNAHWQKNPIAYKIKTVEVTSKSAIKLTLAPGGGTAISFEPVK</sequence>
<protein>
    <submittedName>
        <fullName evidence="8">Glycosyl-hydrolase 97 C-terminal, oligomerisation</fullName>
    </submittedName>
</protein>
<dbReference type="InterPro" id="IPR029483">
    <property type="entry name" value="GH97_C"/>
</dbReference>
<evidence type="ECO:0000259" key="5">
    <source>
        <dbReference type="Pfam" id="PF10566"/>
    </source>
</evidence>
<dbReference type="AlphaFoldDB" id="A0A1G8W8G4"/>
<dbReference type="EMBL" id="FNEZ01000002">
    <property type="protein sequence ID" value="SDJ74569.1"/>
    <property type="molecule type" value="Genomic_DNA"/>
</dbReference>
<comment type="cofactor">
    <cofactor evidence="1">
        <name>Ca(2+)</name>
        <dbReference type="ChEBI" id="CHEBI:29108"/>
    </cofactor>
</comment>
<dbReference type="GO" id="GO:0016787">
    <property type="term" value="F:hydrolase activity"/>
    <property type="evidence" value="ECO:0007669"/>
    <property type="project" value="UniProtKB-KW"/>
</dbReference>
<keyword evidence="8" id="KW-0378">Hydrolase</keyword>
<dbReference type="RefSeq" id="WP_091393801.1">
    <property type="nucleotide sequence ID" value="NZ_BKAI01000003.1"/>
</dbReference>
<evidence type="ECO:0000313" key="8">
    <source>
        <dbReference type="EMBL" id="SDJ74569.1"/>
    </source>
</evidence>
<evidence type="ECO:0000259" key="6">
    <source>
        <dbReference type="Pfam" id="PF14508"/>
    </source>
</evidence>
<dbReference type="InterPro" id="IPR017853">
    <property type="entry name" value="GH"/>
</dbReference>
<evidence type="ECO:0000256" key="4">
    <source>
        <dbReference type="SAM" id="SignalP"/>
    </source>
</evidence>
<dbReference type="PANTHER" id="PTHR35803:SF1">
    <property type="entry name" value="GLUCAN 1,4-ALPHA-GLUCOSIDASE SUSB"/>
    <property type="match status" value="1"/>
</dbReference>
<evidence type="ECO:0000313" key="9">
    <source>
        <dbReference type="Proteomes" id="UP000199580"/>
    </source>
</evidence>
<comment type="subunit">
    <text evidence="2">Monomer.</text>
</comment>
<organism evidence="8 9">
    <name type="scientific">Flavobacterium noncentrifugens</name>
    <dbReference type="NCBI Taxonomy" id="1128970"/>
    <lineage>
        <taxon>Bacteria</taxon>
        <taxon>Pseudomonadati</taxon>
        <taxon>Bacteroidota</taxon>
        <taxon>Flavobacteriia</taxon>
        <taxon>Flavobacteriales</taxon>
        <taxon>Flavobacteriaceae</taxon>
        <taxon>Flavobacterium</taxon>
    </lineage>
</organism>
<keyword evidence="3" id="KW-0106">Calcium</keyword>
<feature type="chain" id="PRO_5011753074" evidence="4">
    <location>
        <begin position="19"/>
        <end position="699"/>
    </location>
</feature>
<dbReference type="Gene3D" id="3.20.20.70">
    <property type="entry name" value="Aldolase class I"/>
    <property type="match status" value="1"/>
</dbReference>
<feature type="domain" description="Glycosyl-hydrolase 97 catalytic" evidence="5">
    <location>
        <begin position="305"/>
        <end position="499"/>
    </location>
</feature>
<evidence type="ECO:0000256" key="2">
    <source>
        <dbReference type="ARBA" id="ARBA00011245"/>
    </source>
</evidence>
<feature type="domain" description="Glycosyl-hydrolase 97 C-terminal oligomerisation" evidence="7">
    <location>
        <begin position="595"/>
        <end position="695"/>
    </location>
</feature>
<evidence type="ECO:0000256" key="3">
    <source>
        <dbReference type="ARBA" id="ARBA00022837"/>
    </source>
</evidence>
<dbReference type="Gene3D" id="2.70.98.10">
    <property type="match status" value="1"/>
</dbReference>
<dbReference type="Pfam" id="PF10566">
    <property type="entry name" value="Glyco_hydro_97"/>
    <property type="match status" value="1"/>
</dbReference>
<dbReference type="InterPro" id="IPR052720">
    <property type="entry name" value="Glycosyl_hydrolase_97"/>
</dbReference>
<feature type="signal peptide" evidence="4">
    <location>
        <begin position="1"/>
        <end position="18"/>
    </location>
</feature>
<feature type="domain" description="Glycosyl-hydrolase 97 N-terminal" evidence="6">
    <location>
        <begin position="21"/>
        <end position="287"/>
    </location>
</feature>
<proteinExistence type="predicted"/>
<evidence type="ECO:0000259" key="7">
    <source>
        <dbReference type="Pfam" id="PF14509"/>
    </source>
</evidence>
<gene>
    <name evidence="8" type="ORF">SAMN04487935_1699</name>
</gene>